<name>A0ABX0P9A3_9BURK</name>
<evidence type="ECO:0000313" key="3">
    <source>
        <dbReference type="EMBL" id="NIA53871.1"/>
    </source>
</evidence>
<evidence type="ECO:0000259" key="2">
    <source>
        <dbReference type="Pfam" id="PF00248"/>
    </source>
</evidence>
<comment type="caution">
    <text evidence="3">The sequence shown here is derived from an EMBL/GenBank/DDBJ whole genome shotgun (WGS) entry which is preliminary data.</text>
</comment>
<evidence type="ECO:0000313" key="4">
    <source>
        <dbReference type="Proteomes" id="UP000716322"/>
    </source>
</evidence>
<accession>A0ABX0P9A3</accession>
<dbReference type="Gene3D" id="3.20.20.100">
    <property type="entry name" value="NADP-dependent oxidoreductase domain"/>
    <property type="match status" value="1"/>
</dbReference>
<gene>
    <name evidence="3" type="ORF">HAV22_09435</name>
</gene>
<dbReference type="PANTHER" id="PTHR43364:SF18">
    <property type="entry name" value="OXIDOREDUCTASE"/>
    <property type="match status" value="1"/>
</dbReference>
<dbReference type="InterPro" id="IPR023210">
    <property type="entry name" value="NADP_OxRdtase_dom"/>
</dbReference>
<dbReference type="EMBL" id="JAAQOM010000005">
    <property type="protein sequence ID" value="NIA53871.1"/>
    <property type="molecule type" value="Genomic_DNA"/>
</dbReference>
<proteinExistence type="predicted"/>
<protein>
    <submittedName>
        <fullName evidence="3">Aldo/keto reductase</fullName>
    </submittedName>
</protein>
<feature type="region of interest" description="Disordered" evidence="1">
    <location>
        <begin position="1"/>
        <end position="33"/>
    </location>
</feature>
<keyword evidence="4" id="KW-1185">Reference proteome</keyword>
<feature type="domain" description="NADP-dependent oxidoreductase" evidence="2">
    <location>
        <begin position="33"/>
        <end position="115"/>
    </location>
</feature>
<dbReference type="Proteomes" id="UP000716322">
    <property type="component" value="Unassembled WGS sequence"/>
</dbReference>
<sequence length="162" mass="17751">MSFIHRRRERHDPTHLLHPRPHGPAREPPVAGRDDLRCGMGQHLTERNFQIVDERKQVADAVGRPLAQVALNWVADRPGVASVIVGASRPEQMTTNLGALDFGLPAELVQRLDDASRPATPFPYYFFTNAMQGMMYGGARVGDKPAGYRAPVLVEGTGSGVD</sequence>
<dbReference type="Pfam" id="PF00248">
    <property type="entry name" value="Aldo_ket_red"/>
    <property type="match status" value="1"/>
</dbReference>
<dbReference type="InterPro" id="IPR050523">
    <property type="entry name" value="AKR_Detox_Biosynth"/>
</dbReference>
<dbReference type="PANTHER" id="PTHR43364">
    <property type="entry name" value="NADH-SPECIFIC METHYLGLYOXAL REDUCTASE-RELATED"/>
    <property type="match status" value="1"/>
</dbReference>
<organism evidence="3 4">
    <name type="scientific">Telluria antibiotica</name>
    <dbReference type="NCBI Taxonomy" id="2717319"/>
    <lineage>
        <taxon>Bacteria</taxon>
        <taxon>Pseudomonadati</taxon>
        <taxon>Pseudomonadota</taxon>
        <taxon>Betaproteobacteria</taxon>
        <taxon>Burkholderiales</taxon>
        <taxon>Oxalobacteraceae</taxon>
        <taxon>Telluria group</taxon>
        <taxon>Telluria</taxon>
    </lineage>
</organism>
<reference evidence="3 4" key="1">
    <citation type="submission" date="2020-03" db="EMBL/GenBank/DDBJ databases">
        <title>Genome sequence of strain Massilia sp. TW-1.</title>
        <authorList>
            <person name="Chaudhary D.K."/>
        </authorList>
    </citation>
    <scope>NUCLEOTIDE SEQUENCE [LARGE SCALE GENOMIC DNA]</scope>
    <source>
        <strain evidence="3 4">TW-1</strain>
    </source>
</reference>
<dbReference type="SUPFAM" id="SSF51430">
    <property type="entry name" value="NAD(P)-linked oxidoreductase"/>
    <property type="match status" value="1"/>
</dbReference>
<dbReference type="InterPro" id="IPR036812">
    <property type="entry name" value="NAD(P)_OxRdtase_dom_sf"/>
</dbReference>
<evidence type="ECO:0000256" key="1">
    <source>
        <dbReference type="SAM" id="MobiDB-lite"/>
    </source>
</evidence>